<proteinExistence type="predicted"/>
<dbReference type="EMBL" id="CM040980">
    <property type="protein sequence ID" value="MCJ8733207.1"/>
    <property type="molecule type" value="Genomic_DNA"/>
</dbReference>
<reference evidence="1" key="1">
    <citation type="submission" date="2020-02" db="EMBL/GenBank/DDBJ databases">
        <title>Genome sequencing of the panga catfish, Pangasius djambal.</title>
        <authorList>
            <person name="Wen M."/>
            <person name="Zahm M."/>
            <person name="Roques C."/>
            <person name="Cabau C."/>
            <person name="Klopp C."/>
            <person name="Donnadieu C."/>
            <person name="Jouanno E."/>
            <person name="Avarre J.-C."/>
            <person name="Campet M."/>
            <person name="Ha T."/>
            <person name="Dugue R."/>
            <person name="Lampietro C."/>
            <person name="Louis A."/>
            <person name="Herpin A."/>
            <person name="Echchiki A."/>
            <person name="Berthelot C."/>
            <person name="Parey E."/>
            <person name="Roest-Crollius H."/>
            <person name="Braasch I."/>
            <person name="Postlethwait J.H."/>
            <person name="Bobe J."/>
            <person name="Montfort J."/>
            <person name="Bouchez O."/>
            <person name="Begum T."/>
            <person name="Schartl M."/>
            <person name="Gustiano R."/>
            <person name="Guiguen Y."/>
        </authorList>
    </citation>
    <scope>NUCLEOTIDE SEQUENCE</scope>
    <source>
        <strain evidence="1">Pdj_M5554</strain>
    </source>
</reference>
<comment type="caution">
    <text evidence="1">The sequence shown here is derived from an EMBL/GenBank/DDBJ whole genome shotgun (WGS) entry which is preliminary data.</text>
</comment>
<dbReference type="Proteomes" id="UP000830395">
    <property type="component" value="Chromosome 6"/>
</dbReference>
<organism evidence="1 2">
    <name type="scientific">Pangasius djambal</name>
    <dbReference type="NCBI Taxonomy" id="1691987"/>
    <lineage>
        <taxon>Eukaryota</taxon>
        <taxon>Metazoa</taxon>
        <taxon>Chordata</taxon>
        <taxon>Craniata</taxon>
        <taxon>Vertebrata</taxon>
        <taxon>Euteleostomi</taxon>
        <taxon>Actinopterygii</taxon>
        <taxon>Neopterygii</taxon>
        <taxon>Teleostei</taxon>
        <taxon>Ostariophysi</taxon>
        <taxon>Siluriformes</taxon>
        <taxon>Pangasiidae</taxon>
        <taxon>Pangasius</taxon>
    </lineage>
</organism>
<gene>
    <name evidence="1" type="ORF">PDJAM_G00220630</name>
</gene>
<protein>
    <submittedName>
        <fullName evidence="1">Uncharacterized protein</fullName>
    </submittedName>
</protein>
<evidence type="ECO:0000313" key="2">
    <source>
        <dbReference type="Proteomes" id="UP000830395"/>
    </source>
</evidence>
<name>A0ACC5YCV7_9TELE</name>
<sequence>MKFMTQSIFTPLRIIPEDRDPGETQDLLERLYLTVWGMYGDRLGIPQEELDSGLNFSACCQHKLLREKQKESWGGRGRRREQGQRGRGVLMKVAQ</sequence>
<accession>A0ACC5YCV7</accession>
<evidence type="ECO:0000313" key="1">
    <source>
        <dbReference type="EMBL" id="MCJ8733207.1"/>
    </source>
</evidence>
<keyword evidence="2" id="KW-1185">Reference proteome</keyword>